<sequence length="159" mass="18207">MDPSILEDLLADDSALTDYFAMLDKLEKEDSWYIPDRLELYPGRTDCYKPISEADVQIEVAEYSEKALAYFNKTYDTDYKYESNGGIVYGDQDHCYATHCSFTAKPDTVPLTPGDFSSKLFFAEFMLSDADYKNRCKMCPMGVICHPKTFQDGYKLPLD</sequence>
<organism evidence="2 3">
    <name type="scientific">Chenopodium quinoa</name>
    <name type="common">Quinoa</name>
    <dbReference type="NCBI Taxonomy" id="63459"/>
    <lineage>
        <taxon>Eukaryota</taxon>
        <taxon>Viridiplantae</taxon>
        <taxon>Streptophyta</taxon>
        <taxon>Embryophyta</taxon>
        <taxon>Tracheophyta</taxon>
        <taxon>Spermatophyta</taxon>
        <taxon>Magnoliopsida</taxon>
        <taxon>eudicotyledons</taxon>
        <taxon>Gunneridae</taxon>
        <taxon>Pentapetalae</taxon>
        <taxon>Caryophyllales</taxon>
        <taxon>Chenopodiaceae</taxon>
        <taxon>Chenopodioideae</taxon>
        <taxon>Atripliceae</taxon>
        <taxon>Chenopodium</taxon>
    </lineage>
</organism>
<dbReference type="AlphaFoldDB" id="A0A803L4H3"/>
<gene>
    <name evidence="2" type="primary">LOC110701185</name>
</gene>
<evidence type="ECO:0000313" key="2">
    <source>
        <dbReference type="EnsemblPlants" id="AUR62006762-RA:cds"/>
    </source>
</evidence>
<evidence type="ECO:0000313" key="3">
    <source>
        <dbReference type="Proteomes" id="UP000596660"/>
    </source>
</evidence>
<keyword evidence="3" id="KW-1185">Reference proteome</keyword>
<dbReference type="RefSeq" id="XP_021734470.1">
    <property type="nucleotide sequence ID" value="XM_021878778.1"/>
</dbReference>
<evidence type="ECO:0000259" key="1">
    <source>
        <dbReference type="Pfam" id="PF12274"/>
    </source>
</evidence>
<dbReference type="GeneID" id="110701185"/>
<dbReference type="Pfam" id="PF12274">
    <property type="entry name" value="DUF3615"/>
    <property type="match status" value="1"/>
</dbReference>
<reference evidence="2" key="1">
    <citation type="journal article" date="2017" name="Nature">
        <title>The genome of Chenopodium quinoa.</title>
        <authorList>
            <person name="Jarvis D.E."/>
            <person name="Ho Y.S."/>
            <person name="Lightfoot D.J."/>
            <person name="Schmoeckel S.M."/>
            <person name="Li B."/>
            <person name="Borm T.J.A."/>
            <person name="Ohyanagi H."/>
            <person name="Mineta K."/>
            <person name="Michell C.T."/>
            <person name="Saber N."/>
            <person name="Kharbatia N.M."/>
            <person name="Rupper R.R."/>
            <person name="Sharp A.R."/>
            <person name="Dally N."/>
            <person name="Boughton B.A."/>
            <person name="Woo Y.H."/>
            <person name="Gao G."/>
            <person name="Schijlen E.G.W.M."/>
            <person name="Guo X."/>
            <person name="Momin A.A."/>
            <person name="Negrao S."/>
            <person name="Al-Babili S."/>
            <person name="Gehring C."/>
            <person name="Roessner U."/>
            <person name="Jung C."/>
            <person name="Murphy K."/>
            <person name="Arold S.T."/>
            <person name="Gojobori T."/>
            <person name="van der Linden C.G."/>
            <person name="van Loo E.N."/>
            <person name="Jellen E.N."/>
            <person name="Maughan P.J."/>
            <person name="Tester M."/>
        </authorList>
    </citation>
    <scope>NUCLEOTIDE SEQUENCE [LARGE SCALE GENOMIC DNA]</scope>
    <source>
        <strain evidence="2">cv. PI 614886</strain>
    </source>
</reference>
<protein>
    <recommendedName>
        <fullName evidence="1">DUF3615 domain-containing protein</fullName>
    </recommendedName>
</protein>
<reference evidence="2" key="2">
    <citation type="submission" date="2021-03" db="UniProtKB">
        <authorList>
            <consortium name="EnsemblPlants"/>
        </authorList>
    </citation>
    <scope>IDENTIFICATION</scope>
</reference>
<dbReference type="InterPro" id="IPR022059">
    <property type="entry name" value="DUF3615"/>
</dbReference>
<proteinExistence type="predicted"/>
<name>A0A803L4H3_CHEQI</name>
<feature type="domain" description="DUF3615" evidence="1">
    <location>
        <begin position="65"/>
        <end position="141"/>
    </location>
</feature>
<dbReference type="Proteomes" id="UP000596660">
    <property type="component" value="Unplaced"/>
</dbReference>
<dbReference type="EnsemblPlants" id="AUR62006762-RA">
    <property type="protein sequence ID" value="AUR62006762-RA:cds"/>
    <property type="gene ID" value="AUR62006762"/>
</dbReference>
<accession>A0A803L4H3</accession>
<dbReference type="Gramene" id="AUR62006762-RA">
    <property type="protein sequence ID" value="AUR62006762-RA:cds"/>
    <property type="gene ID" value="AUR62006762"/>
</dbReference>